<dbReference type="EMBL" id="LT853701">
    <property type="protein sequence ID" value="SMQ54406.1"/>
    <property type="molecule type" value="Genomic_DNA"/>
</dbReference>
<dbReference type="Proteomes" id="UP000215127">
    <property type="component" value="Chromosome 10"/>
</dbReference>
<keyword evidence="1" id="KW-1133">Transmembrane helix</keyword>
<gene>
    <name evidence="2" type="ORF">ZT3D7_G9561</name>
</gene>
<sequence>MPTANESMADFALVLEGNVERFTKKSSSHPHGPIFANGFAEYLDCMIGDSTSEMEVTVKIKPAGQATAAQSDKVSDTSWNTNLTLPLMQLKDAATRSLPAKFGSLILAIFSFVWTALQMMFSLPVMLGSLLDDREEEEEAEEKTYDDTFEGRLMKGIMGKDRDFAMKLFYRIAKRYISGRWNGGHDQVAEEEIKLLGEEEMPARASLRDAWRSITIELFSVCRAIRP</sequence>
<evidence type="ECO:0000313" key="3">
    <source>
        <dbReference type="Proteomes" id="UP000215127"/>
    </source>
</evidence>
<evidence type="ECO:0000313" key="2">
    <source>
        <dbReference type="EMBL" id="SMQ54406.1"/>
    </source>
</evidence>
<feature type="transmembrane region" description="Helical" evidence="1">
    <location>
        <begin position="105"/>
        <end position="127"/>
    </location>
</feature>
<dbReference type="AlphaFoldDB" id="A0A1X7S3Y6"/>
<reference evidence="2 3" key="1">
    <citation type="submission" date="2016-06" db="EMBL/GenBank/DDBJ databases">
        <authorList>
            <person name="Kjaerup R.B."/>
            <person name="Dalgaard T.S."/>
            <person name="Juul-Madsen H.R."/>
        </authorList>
    </citation>
    <scope>NUCLEOTIDE SEQUENCE [LARGE SCALE GENOMIC DNA]</scope>
</reference>
<keyword evidence="1" id="KW-0472">Membrane</keyword>
<protein>
    <submittedName>
        <fullName evidence="2">Uncharacterized protein</fullName>
    </submittedName>
</protein>
<proteinExistence type="predicted"/>
<keyword evidence="3" id="KW-1185">Reference proteome</keyword>
<evidence type="ECO:0000256" key="1">
    <source>
        <dbReference type="SAM" id="Phobius"/>
    </source>
</evidence>
<organism evidence="2 3">
    <name type="scientific">Zymoseptoria tritici (strain ST99CH_3D7)</name>
    <dbReference type="NCBI Taxonomy" id="1276538"/>
    <lineage>
        <taxon>Eukaryota</taxon>
        <taxon>Fungi</taxon>
        <taxon>Dikarya</taxon>
        <taxon>Ascomycota</taxon>
        <taxon>Pezizomycotina</taxon>
        <taxon>Dothideomycetes</taxon>
        <taxon>Dothideomycetidae</taxon>
        <taxon>Mycosphaerellales</taxon>
        <taxon>Mycosphaerellaceae</taxon>
        <taxon>Zymoseptoria</taxon>
    </lineage>
</organism>
<name>A0A1X7S3Y6_ZYMT9</name>
<keyword evidence="1" id="KW-0812">Transmembrane</keyword>
<accession>A0A1X7S3Y6</accession>